<keyword evidence="1" id="KW-0472">Membrane</keyword>
<keyword evidence="1" id="KW-0812">Transmembrane</keyword>
<dbReference type="Proteomes" id="UP000827986">
    <property type="component" value="Unassembled WGS sequence"/>
</dbReference>
<proteinExistence type="predicted"/>
<evidence type="ECO:0000313" key="3">
    <source>
        <dbReference type="Proteomes" id="UP000827986"/>
    </source>
</evidence>
<feature type="transmembrane region" description="Helical" evidence="1">
    <location>
        <begin position="59"/>
        <end position="81"/>
    </location>
</feature>
<organism evidence="2 3">
    <name type="scientific">Mauremys mutica</name>
    <name type="common">yellowpond turtle</name>
    <dbReference type="NCBI Taxonomy" id="74926"/>
    <lineage>
        <taxon>Eukaryota</taxon>
        <taxon>Metazoa</taxon>
        <taxon>Chordata</taxon>
        <taxon>Craniata</taxon>
        <taxon>Vertebrata</taxon>
        <taxon>Euteleostomi</taxon>
        <taxon>Archelosauria</taxon>
        <taxon>Testudinata</taxon>
        <taxon>Testudines</taxon>
        <taxon>Cryptodira</taxon>
        <taxon>Durocryptodira</taxon>
        <taxon>Testudinoidea</taxon>
        <taxon>Geoemydidae</taxon>
        <taxon>Geoemydinae</taxon>
        <taxon>Mauremys</taxon>
    </lineage>
</organism>
<protein>
    <submittedName>
        <fullName evidence="2">Uncharacterized protein</fullName>
    </submittedName>
</protein>
<accession>A0A9D3X2K0</accession>
<reference evidence="2" key="1">
    <citation type="submission" date="2021-09" db="EMBL/GenBank/DDBJ databases">
        <title>The genome of Mauremys mutica provides insights into the evolution of semi-aquatic lifestyle.</title>
        <authorList>
            <person name="Gong S."/>
            <person name="Gao Y."/>
        </authorList>
    </citation>
    <scope>NUCLEOTIDE SEQUENCE</scope>
    <source>
        <strain evidence="2">MM-2020</strain>
        <tissue evidence="2">Muscle</tissue>
    </source>
</reference>
<dbReference type="AlphaFoldDB" id="A0A9D3X2K0"/>
<evidence type="ECO:0000313" key="2">
    <source>
        <dbReference type="EMBL" id="KAH1171380.1"/>
    </source>
</evidence>
<name>A0A9D3X2K0_9SAUR</name>
<keyword evidence="3" id="KW-1185">Reference proteome</keyword>
<gene>
    <name evidence="2" type="ORF">KIL84_006998</name>
</gene>
<dbReference type="EMBL" id="JAHDVG010000483">
    <property type="protein sequence ID" value="KAH1171380.1"/>
    <property type="molecule type" value="Genomic_DNA"/>
</dbReference>
<comment type="caution">
    <text evidence="2">The sequence shown here is derived from an EMBL/GenBank/DDBJ whole genome shotgun (WGS) entry which is preliminary data.</text>
</comment>
<sequence>MKSFPVRSNHSISPLYLQHLTSPLSKQNSSMFCQRTSVQSTYTTANWLFGDQGSYFKGVLFYAHFFAQVPGFFVLLLLLTLQQKLMPHCLSTRSLTLNSADQC</sequence>
<evidence type="ECO:0000256" key="1">
    <source>
        <dbReference type="SAM" id="Phobius"/>
    </source>
</evidence>
<keyword evidence="1" id="KW-1133">Transmembrane helix</keyword>